<dbReference type="InterPro" id="IPR036390">
    <property type="entry name" value="WH_DNA-bd_sf"/>
</dbReference>
<dbReference type="AlphaFoldDB" id="A0A8J3VRZ7"/>
<evidence type="ECO:0000259" key="1">
    <source>
        <dbReference type="Pfam" id="PF03551"/>
    </source>
</evidence>
<dbReference type="Gene3D" id="1.10.10.10">
    <property type="entry name" value="Winged helix-like DNA-binding domain superfamily/Winged helix DNA-binding domain"/>
    <property type="match status" value="1"/>
</dbReference>
<dbReference type="PANTHER" id="PTHR33169">
    <property type="entry name" value="PADR-FAMILY TRANSCRIPTIONAL REGULATOR"/>
    <property type="match status" value="1"/>
</dbReference>
<evidence type="ECO:0000313" key="3">
    <source>
        <dbReference type="Proteomes" id="UP000642748"/>
    </source>
</evidence>
<dbReference type="PANTHER" id="PTHR33169:SF13">
    <property type="entry name" value="PADR-FAMILY TRANSCRIPTIONAL REGULATOR"/>
    <property type="match status" value="1"/>
</dbReference>
<protein>
    <submittedName>
        <fullName evidence="2">PadR family transcriptional regulator</fullName>
    </submittedName>
</protein>
<dbReference type="InterPro" id="IPR036388">
    <property type="entry name" value="WH-like_DNA-bd_sf"/>
</dbReference>
<name>A0A8J3VRZ7_9ACTN</name>
<dbReference type="Proteomes" id="UP000642748">
    <property type="component" value="Unassembled WGS sequence"/>
</dbReference>
<evidence type="ECO:0000313" key="2">
    <source>
        <dbReference type="EMBL" id="GIH16599.1"/>
    </source>
</evidence>
<dbReference type="InterPro" id="IPR005149">
    <property type="entry name" value="Tscrpt_reg_PadR_N"/>
</dbReference>
<comment type="caution">
    <text evidence="2">The sequence shown here is derived from an EMBL/GenBank/DDBJ whole genome shotgun (WGS) entry which is preliminary data.</text>
</comment>
<sequence length="115" mass="12820">MGNDQTPVPLTPAVFYILFALAGGDKHGYEIAKQVVEDSQGRVRMGTGTLYGSIKRMLADALIEETGQRPAPDLDDERRRYYRLTEEGHRALRAELARYARVVAVARDRDLLASA</sequence>
<dbReference type="EMBL" id="BONZ01000045">
    <property type="protein sequence ID" value="GIH16599.1"/>
    <property type="molecule type" value="Genomic_DNA"/>
</dbReference>
<dbReference type="InterPro" id="IPR052509">
    <property type="entry name" value="Metal_resp_DNA-bind_regulator"/>
</dbReference>
<keyword evidence="3" id="KW-1185">Reference proteome</keyword>
<dbReference type="RefSeq" id="WP_203920180.1">
    <property type="nucleotide sequence ID" value="NZ_BONZ01000045.1"/>
</dbReference>
<dbReference type="SUPFAM" id="SSF46785">
    <property type="entry name" value="Winged helix' DNA-binding domain"/>
    <property type="match status" value="1"/>
</dbReference>
<dbReference type="Pfam" id="PF03551">
    <property type="entry name" value="PadR"/>
    <property type="match status" value="1"/>
</dbReference>
<gene>
    <name evidence="2" type="ORF">Raf01_47710</name>
</gene>
<proteinExistence type="predicted"/>
<accession>A0A8J3VRZ7</accession>
<feature type="domain" description="Transcription regulator PadR N-terminal" evidence="1">
    <location>
        <begin position="17"/>
        <end position="93"/>
    </location>
</feature>
<reference evidence="2" key="1">
    <citation type="submission" date="2021-01" db="EMBL/GenBank/DDBJ databases">
        <title>Whole genome shotgun sequence of Rugosimonospora africana NBRC 104875.</title>
        <authorList>
            <person name="Komaki H."/>
            <person name="Tamura T."/>
        </authorList>
    </citation>
    <scope>NUCLEOTIDE SEQUENCE</scope>
    <source>
        <strain evidence="2">NBRC 104875</strain>
    </source>
</reference>
<organism evidence="2 3">
    <name type="scientific">Rugosimonospora africana</name>
    <dbReference type="NCBI Taxonomy" id="556532"/>
    <lineage>
        <taxon>Bacteria</taxon>
        <taxon>Bacillati</taxon>
        <taxon>Actinomycetota</taxon>
        <taxon>Actinomycetes</taxon>
        <taxon>Micromonosporales</taxon>
        <taxon>Micromonosporaceae</taxon>
        <taxon>Rugosimonospora</taxon>
    </lineage>
</organism>